<proteinExistence type="inferred from homology"/>
<reference evidence="9 11" key="3">
    <citation type="submission" date="2011-04" db="EMBL/GenBank/DDBJ databases">
        <authorList>
            <person name="Harkins D.M."/>
            <person name="Madupu R."/>
            <person name="Durkin A.S."/>
            <person name="Torralba M."/>
            <person name="Methe B."/>
            <person name="Sutton G.G."/>
            <person name="Nelson K.E."/>
        </authorList>
    </citation>
    <scope>NUCLEOTIDE SEQUENCE [LARGE SCALE GENOMIC DNA]</scope>
    <source>
        <strain evidence="9 11">UPII 199-6</strain>
    </source>
</reference>
<dbReference type="eggNOG" id="COG0703">
    <property type="taxonomic scope" value="Bacteria"/>
</dbReference>
<dbReference type="PANTHER" id="PTHR21087:SF16">
    <property type="entry name" value="SHIKIMATE KINASE 1, CHLOROPLASTIC"/>
    <property type="match status" value="1"/>
</dbReference>
<keyword evidence="7" id="KW-0963">Cytoplasm</keyword>
<keyword evidence="2 7" id="KW-0808">Transferase</keyword>
<name>D3LTF2_9FIRM</name>
<dbReference type="Gene3D" id="3.40.50.300">
    <property type="entry name" value="P-loop containing nucleotide triphosphate hydrolases"/>
    <property type="match status" value="1"/>
</dbReference>
<feature type="binding site" evidence="7">
    <location>
        <position position="134"/>
    </location>
    <ligand>
        <name>substrate</name>
    </ligand>
</feature>
<evidence type="ECO:0000256" key="5">
    <source>
        <dbReference type="ARBA" id="ARBA00022840"/>
    </source>
</evidence>
<feature type="binding site" evidence="7">
    <location>
        <position position="35"/>
    </location>
    <ligand>
        <name>substrate</name>
    </ligand>
</feature>
<feature type="binding site" evidence="7">
    <location>
        <position position="80"/>
    </location>
    <ligand>
        <name>substrate</name>
    </ligand>
</feature>
<evidence type="ECO:0000313" key="9">
    <source>
        <dbReference type="EMBL" id="EGL40671.1"/>
    </source>
</evidence>
<dbReference type="RefSeq" id="WP_007391001.1">
    <property type="nucleotide sequence ID" value="NZ_ADGP01000009.1"/>
</dbReference>
<dbReference type="GO" id="GO:0008652">
    <property type="term" value="P:amino acid biosynthetic process"/>
    <property type="evidence" value="ECO:0007669"/>
    <property type="project" value="UniProtKB-KW"/>
</dbReference>
<dbReference type="STRING" id="699218.HMPREF0889_0552"/>
<comment type="catalytic activity">
    <reaction evidence="7">
        <text>shikimate + ATP = 3-phosphoshikimate + ADP + H(+)</text>
        <dbReference type="Rhea" id="RHEA:13121"/>
        <dbReference type="ChEBI" id="CHEBI:15378"/>
        <dbReference type="ChEBI" id="CHEBI:30616"/>
        <dbReference type="ChEBI" id="CHEBI:36208"/>
        <dbReference type="ChEBI" id="CHEBI:145989"/>
        <dbReference type="ChEBI" id="CHEBI:456216"/>
        <dbReference type="EC" id="2.7.1.71"/>
    </reaction>
</comment>
<keyword evidence="11" id="KW-1185">Reference proteome</keyword>
<reference evidence="10" key="1">
    <citation type="submission" date="2009-12" db="EMBL/GenBank/DDBJ databases">
        <title>Sequence of Clostridiales genomosp. BVAB3 str. UPII9-5.</title>
        <authorList>
            <person name="Madupu R."/>
            <person name="Durkin A.S."/>
            <person name="Torralba M."/>
            <person name="Methe B."/>
            <person name="Sutton G.G."/>
            <person name="Strausberg R.L."/>
            <person name="Nelson K.E."/>
        </authorList>
    </citation>
    <scope>NUCLEOTIDE SEQUENCE [LARGE SCALE GENOMIC DNA]</scope>
    <source>
        <strain evidence="10">28L</strain>
    </source>
</reference>
<dbReference type="GO" id="GO:0009423">
    <property type="term" value="P:chorismate biosynthetic process"/>
    <property type="evidence" value="ECO:0007669"/>
    <property type="project" value="UniProtKB-UniRule"/>
</dbReference>
<evidence type="ECO:0000313" key="8">
    <source>
        <dbReference type="EMBL" id="EFD94491.1"/>
    </source>
</evidence>
<evidence type="ECO:0000256" key="3">
    <source>
        <dbReference type="ARBA" id="ARBA00022741"/>
    </source>
</evidence>
<keyword evidence="1 7" id="KW-0028">Amino-acid biosynthesis</keyword>
<evidence type="ECO:0000256" key="2">
    <source>
        <dbReference type="ARBA" id="ARBA00022679"/>
    </source>
</evidence>
<comment type="subunit">
    <text evidence="7">Monomer.</text>
</comment>
<dbReference type="SUPFAM" id="SSF52540">
    <property type="entry name" value="P-loop containing nucleoside triphosphate hydrolases"/>
    <property type="match status" value="1"/>
</dbReference>
<sequence length="167" mass="18699">MAVDNIILIGMPGCGKTTLGRKLADRLAWPFRDTDRVAERLSGQSVAALFQRGEAYFRDWETRACRVCGGETHTVIACGGGTVLRPENMQCWSHRSVIIWIRRPLALLATAGQVETRPLLQGNKETVYSLYAQRRGLYEQYAQATVRNDGEEETALQQLTACVKNRL</sequence>
<dbReference type="AlphaFoldDB" id="D3LTF2"/>
<feature type="binding site" evidence="7">
    <location>
        <position position="17"/>
    </location>
    <ligand>
        <name>Mg(2+)</name>
        <dbReference type="ChEBI" id="CHEBI:18420"/>
    </ligand>
</feature>
<protein>
    <recommendedName>
        <fullName evidence="7">Shikimate kinase</fullName>
        <shortName evidence="7">SK</shortName>
        <ecNumber evidence="7">2.7.1.71</ecNumber>
    </recommendedName>
</protein>
<dbReference type="GO" id="GO:0009073">
    <property type="term" value="P:aromatic amino acid family biosynthetic process"/>
    <property type="evidence" value="ECO:0007669"/>
    <property type="project" value="UniProtKB-KW"/>
</dbReference>
<organism evidence="8 10">
    <name type="scientific">Megasphaera lornae</name>
    <dbReference type="NCBI Taxonomy" id="1000568"/>
    <lineage>
        <taxon>Bacteria</taxon>
        <taxon>Bacillati</taxon>
        <taxon>Bacillota</taxon>
        <taxon>Negativicutes</taxon>
        <taxon>Veillonellales</taxon>
        <taxon>Veillonellaceae</taxon>
        <taxon>Megasphaera</taxon>
    </lineage>
</organism>
<evidence type="ECO:0000256" key="6">
    <source>
        <dbReference type="ARBA" id="ARBA00023141"/>
    </source>
</evidence>
<keyword evidence="7" id="KW-0460">Magnesium</keyword>
<evidence type="ECO:0000313" key="11">
    <source>
        <dbReference type="Proteomes" id="UP000004018"/>
    </source>
</evidence>
<gene>
    <name evidence="7 8" type="primary">aroK</name>
    <name evidence="8" type="ORF">HMPREF0889_0552</name>
    <name evidence="9" type="ORF">HMPREF1039_1133</name>
</gene>
<dbReference type="InterPro" id="IPR000623">
    <property type="entry name" value="Shikimate_kinase/TSH1"/>
</dbReference>
<comment type="caution">
    <text evidence="8">The sequence shown here is derived from an EMBL/GenBank/DDBJ whole genome shotgun (WGS) entry which is preliminary data.</text>
</comment>
<evidence type="ECO:0000256" key="4">
    <source>
        <dbReference type="ARBA" id="ARBA00022777"/>
    </source>
</evidence>
<dbReference type="EMBL" id="AFIJ01000023">
    <property type="protein sequence ID" value="EGL40671.1"/>
    <property type="molecule type" value="Genomic_DNA"/>
</dbReference>
<dbReference type="InterPro" id="IPR031322">
    <property type="entry name" value="Shikimate/glucono_kinase"/>
</dbReference>
<feature type="binding site" evidence="7">
    <location>
        <begin position="13"/>
        <end position="18"/>
    </location>
    <ligand>
        <name>ATP</name>
        <dbReference type="ChEBI" id="CHEBI:30616"/>
    </ligand>
</feature>
<comment type="pathway">
    <text evidence="7">Metabolic intermediate biosynthesis; chorismate biosynthesis; chorismate from D-erythrose 4-phosphate and phosphoenolpyruvate: step 5/7.</text>
</comment>
<dbReference type="InterPro" id="IPR027417">
    <property type="entry name" value="P-loop_NTPase"/>
</dbReference>
<dbReference type="GO" id="GO:0005524">
    <property type="term" value="F:ATP binding"/>
    <property type="evidence" value="ECO:0007669"/>
    <property type="project" value="UniProtKB-UniRule"/>
</dbReference>
<comment type="function">
    <text evidence="7">Catalyzes the specific phosphorylation of the 3-hydroxyl group of shikimic acid using ATP as a cosubstrate.</text>
</comment>
<accession>D3LTF2</accession>
<dbReference type="HAMAP" id="MF_00109">
    <property type="entry name" value="Shikimate_kinase"/>
    <property type="match status" value="1"/>
</dbReference>
<comment type="similarity">
    <text evidence="7">Belongs to the shikimate kinase family.</text>
</comment>
<comment type="caution">
    <text evidence="7">Lacks conserved residue(s) required for the propagation of feature annotation.</text>
</comment>
<reference evidence="8" key="2">
    <citation type="submission" date="2009-12" db="EMBL/GenBank/DDBJ databases">
        <authorList>
            <person name="Madupu R."/>
            <person name="Durkin A.S."/>
            <person name="Torralba M."/>
            <person name="Methe B."/>
            <person name="Sutton G.G."/>
            <person name="Strausberg R.L."/>
            <person name="Nelson K.E."/>
        </authorList>
    </citation>
    <scope>NUCLEOTIDE SEQUENCE</scope>
    <source>
        <strain evidence="8">28L</strain>
    </source>
</reference>
<dbReference type="PANTHER" id="PTHR21087">
    <property type="entry name" value="SHIKIMATE KINASE"/>
    <property type="match status" value="1"/>
</dbReference>
<dbReference type="GO" id="GO:0000287">
    <property type="term" value="F:magnesium ion binding"/>
    <property type="evidence" value="ECO:0007669"/>
    <property type="project" value="UniProtKB-UniRule"/>
</dbReference>
<dbReference type="Proteomes" id="UP000004018">
    <property type="component" value="Unassembled WGS sequence"/>
</dbReference>
<evidence type="ECO:0000256" key="7">
    <source>
        <dbReference type="HAMAP-Rule" id="MF_00109"/>
    </source>
</evidence>
<dbReference type="OrthoDB" id="9800332at2"/>
<dbReference type="EMBL" id="ADGP01000009">
    <property type="protein sequence ID" value="EFD94491.1"/>
    <property type="molecule type" value="Genomic_DNA"/>
</dbReference>
<keyword evidence="3 7" id="KW-0547">Nucleotide-binding</keyword>
<dbReference type="Proteomes" id="UP000003242">
    <property type="component" value="Unassembled WGS sequence"/>
</dbReference>
<keyword evidence="4 7" id="KW-0418">Kinase</keyword>
<evidence type="ECO:0000256" key="1">
    <source>
        <dbReference type="ARBA" id="ARBA00022605"/>
    </source>
</evidence>
<feature type="binding site" evidence="7">
    <location>
        <position position="117"/>
    </location>
    <ligand>
        <name>ATP</name>
        <dbReference type="ChEBI" id="CHEBI:30616"/>
    </ligand>
</feature>
<dbReference type="PRINTS" id="PR01100">
    <property type="entry name" value="SHIKIMTKNASE"/>
</dbReference>
<feature type="binding site" evidence="7">
    <location>
        <position position="58"/>
    </location>
    <ligand>
        <name>substrate</name>
    </ligand>
</feature>
<dbReference type="GO" id="GO:0005829">
    <property type="term" value="C:cytosol"/>
    <property type="evidence" value="ECO:0007669"/>
    <property type="project" value="TreeGrafter"/>
</dbReference>
<keyword evidence="6 7" id="KW-0057">Aromatic amino acid biosynthesis</keyword>
<evidence type="ECO:0000313" key="10">
    <source>
        <dbReference type="Proteomes" id="UP000003242"/>
    </source>
</evidence>
<dbReference type="UniPathway" id="UPA00053">
    <property type="reaction ID" value="UER00088"/>
</dbReference>
<keyword evidence="7" id="KW-0479">Metal-binding</keyword>
<comment type="cofactor">
    <cofactor evidence="7">
        <name>Mg(2+)</name>
        <dbReference type="ChEBI" id="CHEBI:18420"/>
    </cofactor>
    <text evidence="7">Binds 1 Mg(2+) ion per subunit.</text>
</comment>
<comment type="subcellular location">
    <subcellularLocation>
        <location evidence="7">Cytoplasm</location>
    </subcellularLocation>
</comment>
<dbReference type="GO" id="GO:0004765">
    <property type="term" value="F:shikimate kinase activity"/>
    <property type="evidence" value="ECO:0007669"/>
    <property type="project" value="UniProtKB-UniRule"/>
</dbReference>
<dbReference type="CDD" id="cd00464">
    <property type="entry name" value="SK"/>
    <property type="match status" value="1"/>
</dbReference>
<keyword evidence="5 7" id="KW-0067">ATP-binding</keyword>
<dbReference type="Pfam" id="PF01202">
    <property type="entry name" value="SKI"/>
    <property type="match status" value="1"/>
</dbReference>
<dbReference type="EC" id="2.7.1.71" evidence="7"/>